<accession>A0A2A6LXH3</accession>
<proteinExistence type="predicted"/>
<evidence type="ECO:0000313" key="2">
    <source>
        <dbReference type="Proteomes" id="UP000220353"/>
    </source>
</evidence>
<comment type="caution">
    <text evidence="1">The sequence shown here is derived from an EMBL/GenBank/DDBJ whole genome shotgun (WGS) entry which is preliminary data.</text>
</comment>
<dbReference type="Proteomes" id="UP000220353">
    <property type="component" value="Unassembled WGS sequence"/>
</dbReference>
<reference evidence="1 2" key="1">
    <citation type="submission" date="2017-09" db="EMBL/GenBank/DDBJ databases">
        <title>Comparative genomics of rhizobia isolated from Phaseolus vulgaris in China.</title>
        <authorList>
            <person name="Tong W."/>
        </authorList>
    </citation>
    <scope>NUCLEOTIDE SEQUENCE [LARGE SCALE GENOMIC DNA]</scope>
    <source>
        <strain evidence="1 2">PCH1</strain>
    </source>
</reference>
<gene>
    <name evidence="1" type="ORF">CO661_13730</name>
</gene>
<evidence type="ECO:0000313" key="1">
    <source>
        <dbReference type="EMBL" id="PDT47241.1"/>
    </source>
</evidence>
<dbReference type="AlphaFoldDB" id="A0A2A6LXH3"/>
<organism evidence="1 2">
    <name type="scientific">Rhizobium fredii</name>
    <name type="common">Sinorhizobium fredii</name>
    <dbReference type="NCBI Taxonomy" id="380"/>
    <lineage>
        <taxon>Bacteria</taxon>
        <taxon>Pseudomonadati</taxon>
        <taxon>Pseudomonadota</taxon>
        <taxon>Alphaproteobacteria</taxon>
        <taxon>Hyphomicrobiales</taxon>
        <taxon>Rhizobiaceae</taxon>
        <taxon>Sinorhizobium/Ensifer group</taxon>
        <taxon>Sinorhizobium</taxon>
    </lineage>
</organism>
<sequence>MPRRIDFATTNPFSGGLQRRASYQTHRGGCSTLNCCMFLPLNRLRLKETCSDHRRTIDSLPAG</sequence>
<dbReference type="EMBL" id="NWTC01000009">
    <property type="protein sequence ID" value="PDT47241.1"/>
    <property type="molecule type" value="Genomic_DNA"/>
</dbReference>
<protein>
    <submittedName>
        <fullName evidence="1">Uncharacterized protein</fullName>
    </submittedName>
</protein>
<name>A0A2A6LXH3_RHIFR</name>